<feature type="compositionally biased region" description="Pro residues" evidence="2">
    <location>
        <begin position="290"/>
        <end position="311"/>
    </location>
</feature>
<keyword evidence="1" id="KW-0547">Nucleotide-binding</keyword>
<dbReference type="AlphaFoldDB" id="A0A8T1UF49"/>
<dbReference type="OrthoDB" id="439792at2759"/>
<evidence type="ECO:0000313" key="3">
    <source>
        <dbReference type="EMBL" id="KAG6960582.1"/>
    </source>
</evidence>
<feature type="region of interest" description="Disordered" evidence="2">
    <location>
        <begin position="283"/>
        <end position="355"/>
    </location>
</feature>
<feature type="compositionally biased region" description="Basic and acidic residues" evidence="2">
    <location>
        <begin position="843"/>
        <end position="855"/>
    </location>
</feature>
<dbReference type="VEuPathDB" id="FungiDB:PC110_g8859"/>
<dbReference type="PANTHER" id="PTHR23359">
    <property type="entry name" value="NUCLEOTIDE KINASE"/>
    <property type="match status" value="1"/>
</dbReference>
<dbReference type="Proteomes" id="UP000688947">
    <property type="component" value="Unassembled WGS sequence"/>
</dbReference>
<feature type="region of interest" description="Disordered" evidence="2">
    <location>
        <begin position="814"/>
        <end position="855"/>
    </location>
</feature>
<dbReference type="EMBL" id="JAENGZ010000380">
    <property type="protein sequence ID" value="KAG6960582.1"/>
    <property type="molecule type" value="Genomic_DNA"/>
</dbReference>
<protein>
    <recommendedName>
        <fullName evidence="5">P-loop containing nucleoside triphosphate hydrolase</fullName>
    </recommendedName>
</protein>
<gene>
    <name evidence="3" type="ORF">JG687_00008144</name>
</gene>
<dbReference type="GO" id="GO:0006139">
    <property type="term" value="P:nucleobase-containing compound metabolic process"/>
    <property type="evidence" value="ECO:0007669"/>
    <property type="project" value="InterPro"/>
</dbReference>
<name>A0A8T1UF49_9STRA</name>
<dbReference type="HAMAP" id="MF_00235">
    <property type="entry name" value="Adenylate_kinase_Adk"/>
    <property type="match status" value="2"/>
</dbReference>
<evidence type="ECO:0000256" key="1">
    <source>
        <dbReference type="ARBA" id="ARBA00022741"/>
    </source>
</evidence>
<feature type="compositionally biased region" description="Basic and acidic residues" evidence="2">
    <location>
        <begin position="816"/>
        <end position="826"/>
    </location>
</feature>
<dbReference type="GO" id="GO:0005524">
    <property type="term" value="F:ATP binding"/>
    <property type="evidence" value="ECO:0007669"/>
    <property type="project" value="InterPro"/>
</dbReference>
<sequence>MDLAVRECVEADEASVELLPAPESSTRRKLFGLTHAGALIETSQVTLCAEIKDAVTSTEESTATSHATLAGFASFDDQIPAALARWPEVRDYLKKRLLFGKPHGCLLLMAFRYDRVVASERKVLTALLHQLFTIRPELGGVVLAVHVGVDLEELGVFSQTFSCYEAVGLSTGGLLMFYRAVRTDYNPSVFVRQALTTEAEIDQLQAMVKKNEETKRHAAHAWFDPATDPTRVLSNQDEHRACFVAQCVDTQQPCGLLACTDSIDTDQVDDYARLFSDMYRKASTMAKTPSPEPAAAPSPEPSDPVIPPPPGARTSVAPAPAPSPTHLMRNLTRSSGGPPSIIVLGPTGAGKSTQSTRLAREFGVVYICTGDLLREATNDPSGNYSDLSRFISAGDLVPDDIVKDIVLNRLVQSDCKTRGWLLEGYPRTDTQARVLLSHGAKPDVVAILELSDDDASQRDGDGGNEAPVGRRLAVYREHREAVQQNFVKISTVIHVDAAKSRDATTKKLVHEIYRARGSRGPLRVRNPPRLIITGAPASGKGTQCELLVRALHVVHLSTGDMLRQAIRDETSLGKQAQGYMDDGQLVPDELIVGVVLERLAQPDCKAQQTVRTRLEQFHAHSKAVVSTLGGVCELIQADGTRSVDQVAEQLLGGAERCLLRNNAVIISLFSMNPTYQTRAPLFLANVFGHFKDKDCALLCLPESCNRPAITSGFRCVRGDPSVSTIARLKQQDEDNAANRKVKHNKHKISVLYAFHRDELPFLANFTLDLGSNDEVQHAEPVIVKGMGVKGFGLTVKSWTHKCFELLGFGGKKEKKVKLQEAEERPRAATLETGNPASTQPSDGHTDEEGGRNTIH</sequence>
<reference evidence="3" key="1">
    <citation type="submission" date="2021-01" db="EMBL/GenBank/DDBJ databases">
        <title>Phytophthora aleatoria, a newly-described species from Pinus radiata is distinct from Phytophthora cactorum isolates based on comparative genomics.</title>
        <authorList>
            <person name="Mcdougal R."/>
            <person name="Panda P."/>
            <person name="Williams N."/>
            <person name="Studholme D.J."/>
        </authorList>
    </citation>
    <scope>NUCLEOTIDE SEQUENCE</scope>
    <source>
        <strain evidence="3">NZFS 3830</strain>
    </source>
</reference>
<proteinExistence type="inferred from homology"/>
<evidence type="ECO:0000256" key="2">
    <source>
        <dbReference type="SAM" id="MobiDB-lite"/>
    </source>
</evidence>
<comment type="caution">
    <text evidence="3">The sequence shown here is derived from an EMBL/GenBank/DDBJ whole genome shotgun (WGS) entry which is preliminary data.</text>
</comment>
<accession>A0A8T1UF49</accession>
<evidence type="ECO:0008006" key="5">
    <source>
        <dbReference type="Google" id="ProtNLM"/>
    </source>
</evidence>
<dbReference type="InterPro" id="IPR000850">
    <property type="entry name" value="Adenylat/UMP-CMP_kin"/>
</dbReference>
<evidence type="ECO:0000313" key="4">
    <source>
        <dbReference type="Proteomes" id="UP000688947"/>
    </source>
</evidence>
<dbReference type="GO" id="GO:0019205">
    <property type="term" value="F:nucleobase-containing compound kinase activity"/>
    <property type="evidence" value="ECO:0007669"/>
    <property type="project" value="InterPro"/>
</dbReference>
<feature type="compositionally biased region" description="Polar residues" evidence="2">
    <location>
        <begin position="831"/>
        <end position="842"/>
    </location>
</feature>
<dbReference type="Pfam" id="PF00406">
    <property type="entry name" value="ADK"/>
    <property type="match status" value="2"/>
</dbReference>
<organism evidence="3 4">
    <name type="scientific">Phytophthora cactorum</name>
    <dbReference type="NCBI Taxonomy" id="29920"/>
    <lineage>
        <taxon>Eukaryota</taxon>
        <taxon>Sar</taxon>
        <taxon>Stramenopiles</taxon>
        <taxon>Oomycota</taxon>
        <taxon>Peronosporomycetes</taxon>
        <taxon>Peronosporales</taxon>
        <taxon>Peronosporaceae</taxon>
        <taxon>Phytophthora</taxon>
    </lineage>
</organism>
<dbReference type="CDD" id="cd01428">
    <property type="entry name" value="ADK"/>
    <property type="match status" value="2"/>
</dbReference>